<organism evidence="6 7">
    <name type="scientific">Pseudoalteromonas haloplanktis</name>
    <name type="common">Alteromonas haloplanktis</name>
    <dbReference type="NCBI Taxonomy" id="228"/>
    <lineage>
        <taxon>Bacteria</taxon>
        <taxon>Pseudomonadati</taxon>
        <taxon>Pseudomonadota</taxon>
        <taxon>Gammaproteobacteria</taxon>
        <taxon>Alteromonadales</taxon>
        <taxon>Pseudoalteromonadaceae</taxon>
        <taxon>Pseudoalteromonas</taxon>
    </lineage>
</organism>
<proteinExistence type="predicted"/>
<comment type="caution">
    <text evidence="6">The sequence shown here is derived from an EMBL/GenBank/DDBJ whole genome shotgun (WGS) entry which is preliminary data.</text>
</comment>
<dbReference type="PROSITE" id="PS50011">
    <property type="entry name" value="PROTEIN_KINASE_DOM"/>
    <property type="match status" value="1"/>
</dbReference>
<dbReference type="SMART" id="SM00220">
    <property type="entry name" value="S_TKc"/>
    <property type="match status" value="1"/>
</dbReference>
<dbReference type="Gene3D" id="1.10.510.10">
    <property type="entry name" value="Transferase(Phosphotransferase) domain 1"/>
    <property type="match status" value="1"/>
</dbReference>
<evidence type="ECO:0000256" key="4">
    <source>
        <dbReference type="ARBA" id="ARBA00022840"/>
    </source>
</evidence>
<keyword evidence="3 6" id="KW-0418">Kinase</keyword>
<dbReference type="InterPro" id="IPR011990">
    <property type="entry name" value="TPR-like_helical_dom_sf"/>
</dbReference>
<dbReference type="InterPro" id="IPR045269">
    <property type="entry name" value="Atg1-like"/>
</dbReference>
<dbReference type="CDD" id="cd14014">
    <property type="entry name" value="STKc_PknB_like"/>
    <property type="match status" value="1"/>
</dbReference>
<dbReference type="EC" id="2.7.11.1" evidence="6"/>
<dbReference type="SUPFAM" id="SSF48452">
    <property type="entry name" value="TPR-like"/>
    <property type="match status" value="1"/>
</dbReference>
<keyword evidence="4" id="KW-0067">ATP-binding</keyword>
<evidence type="ECO:0000313" key="6">
    <source>
        <dbReference type="EMBL" id="MDQ9090490.1"/>
    </source>
</evidence>
<dbReference type="Proteomes" id="UP001226574">
    <property type="component" value="Unassembled WGS sequence"/>
</dbReference>
<dbReference type="GO" id="GO:0004674">
    <property type="term" value="F:protein serine/threonine kinase activity"/>
    <property type="evidence" value="ECO:0007669"/>
    <property type="project" value="UniProtKB-EC"/>
</dbReference>
<gene>
    <name evidence="6" type="ORF">RC083_02660</name>
</gene>
<dbReference type="EMBL" id="JAVIFY010000002">
    <property type="protein sequence ID" value="MDQ9090490.1"/>
    <property type="molecule type" value="Genomic_DNA"/>
</dbReference>
<evidence type="ECO:0000256" key="1">
    <source>
        <dbReference type="ARBA" id="ARBA00022679"/>
    </source>
</evidence>
<feature type="domain" description="Protein kinase" evidence="5">
    <location>
        <begin position="20"/>
        <end position="281"/>
    </location>
</feature>
<accession>A0ABU1B7Z3</accession>
<dbReference type="InterPro" id="IPR000719">
    <property type="entry name" value="Prot_kinase_dom"/>
</dbReference>
<evidence type="ECO:0000256" key="3">
    <source>
        <dbReference type="ARBA" id="ARBA00022777"/>
    </source>
</evidence>
<keyword evidence="7" id="KW-1185">Reference proteome</keyword>
<dbReference type="InterPro" id="IPR008271">
    <property type="entry name" value="Ser/Thr_kinase_AS"/>
</dbReference>
<dbReference type="PROSITE" id="PS00108">
    <property type="entry name" value="PROTEIN_KINASE_ST"/>
    <property type="match status" value="1"/>
</dbReference>
<dbReference type="RefSeq" id="WP_309038354.1">
    <property type="nucleotide sequence ID" value="NZ_JAVIFY010000002.1"/>
</dbReference>
<evidence type="ECO:0000259" key="5">
    <source>
        <dbReference type="PROSITE" id="PS50011"/>
    </source>
</evidence>
<dbReference type="Gene3D" id="1.25.40.10">
    <property type="entry name" value="Tetratricopeptide repeat domain"/>
    <property type="match status" value="1"/>
</dbReference>
<dbReference type="PANTHER" id="PTHR24348:SF22">
    <property type="entry name" value="NON-SPECIFIC SERINE_THREONINE PROTEIN KINASE"/>
    <property type="match status" value="1"/>
</dbReference>
<evidence type="ECO:0000256" key="2">
    <source>
        <dbReference type="ARBA" id="ARBA00022741"/>
    </source>
</evidence>
<sequence length="491" mass="55956">MAKSKHYFMPSSDMKLGERYLLIEQLGDGTHGWVWSAQRLEDNEIVAVKIPKDCSASDSSLREGHDLLNAQPHPNVVQIYWMGRIPPEREWYGIEMEYFPSRSLAQLLEDRESGFAKTYKQIFQIYEQILLGVKHLSELEKPVSHGDLKPHNILISGDQVKLTDFGSSALPEEIYARSRQNGGTVLYSAPEFADCSERKGSFLELIRGDMYSLGVLMYQLVTGRPPHDTPSAVYRNLPYPKPSELNKTVSRKLEDFIFKALSVNSADRWENIDDMLADLKVVRIAQANFEPAVALSAHSSEQGDWSSYAFKLIEDEKYVEAAQVARAEFDSSKDYHALLAQVRALYRGGRYFEIVDVLSNNPECISLNDYLGTEFRELSVDTYLKNKDVLNANKVIEDIEARGELNKPEMLLKKASVCGLQSRYDEAIELLTNLNKQYPRKPSILKRLALAYEQIRQPQKAVAYLKVYRKVSGDDLWANTQMEKFRALGVM</sequence>
<name>A0ABU1B7Z3_PSEHA</name>
<dbReference type="SUPFAM" id="SSF56112">
    <property type="entry name" value="Protein kinase-like (PK-like)"/>
    <property type="match status" value="1"/>
</dbReference>
<evidence type="ECO:0000313" key="7">
    <source>
        <dbReference type="Proteomes" id="UP001226574"/>
    </source>
</evidence>
<dbReference type="PANTHER" id="PTHR24348">
    <property type="entry name" value="SERINE/THREONINE-PROTEIN KINASE UNC-51-RELATED"/>
    <property type="match status" value="1"/>
</dbReference>
<protein>
    <submittedName>
        <fullName evidence="6">Serine/threonine-protein kinase</fullName>
        <ecNumber evidence="6">2.7.11.1</ecNumber>
    </submittedName>
</protein>
<reference evidence="6 7" key="1">
    <citation type="submission" date="2023-08" db="EMBL/GenBank/DDBJ databases">
        <title>Pseudoalteromonas haloplanktis LL1 genome.</title>
        <authorList>
            <person name="Wu S."/>
        </authorList>
    </citation>
    <scope>NUCLEOTIDE SEQUENCE [LARGE SCALE GENOMIC DNA]</scope>
    <source>
        <strain evidence="6 7">LL1</strain>
    </source>
</reference>
<keyword evidence="1 6" id="KW-0808">Transferase</keyword>
<dbReference type="InterPro" id="IPR011009">
    <property type="entry name" value="Kinase-like_dom_sf"/>
</dbReference>
<dbReference type="Pfam" id="PF00069">
    <property type="entry name" value="Pkinase"/>
    <property type="match status" value="1"/>
</dbReference>
<keyword evidence="2" id="KW-0547">Nucleotide-binding</keyword>